<evidence type="ECO:0000313" key="7">
    <source>
        <dbReference type="EMBL" id="KDQ16150.1"/>
    </source>
</evidence>
<dbReference type="InterPro" id="IPR023213">
    <property type="entry name" value="CAT-like_dom_sf"/>
</dbReference>
<dbReference type="InterPro" id="IPR042231">
    <property type="entry name" value="Cho/carn_acyl_trans_2"/>
</dbReference>
<evidence type="ECO:0000256" key="1">
    <source>
        <dbReference type="ARBA" id="ARBA00005232"/>
    </source>
</evidence>
<evidence type="ECO:0000256" key="2">
    <source>
        <dbReference type="ARBA" id="ARBA00022679"/>
    </source>
</evidence>
<gene>
    <name evidence="7" type="ORF">BOTBODRAFT_65067</name>
</gene>
<dbReference type="PROSITE" id="PS00439">
    <property type="entry name" value="ACYLTRANSF_C_1"/>
    <property type="match status" value="1"/>
</dbReference>
<evidence type="ECO:0000259" key="6">
    <source>
        <dbReference type="Pfam" id="PF00755"/>
    </source>
</evidence>
<feature type="active site" description="Proton acceptor" evidence="4">
    <location>
        <position position="356"/>
    </location>
</feature>
<dbReference type="AlphaFoldDB" id="A0A067MN51"/>
<dbReference type="HOGENOM" id="CLU_013513_5_1_1"/>
<evidence type="ECO:0000256" key="3">
    <source>
        <dbReference type="ARBA" id="ARBA00023315"/>
    </source>
</evidence>
<dbReference type="SUPFAM" id="SSF52777">
    <property type="entry name" value="CoA-dependent acyltransferases"/>
    <property type="match status" value="2"/>
</dbReference>
<sequence length="640" mass="71155">MLRLRRATPIARLRTLTRPMSSTANTTRPANWKARAPAPPNGTPTFSQQSALKPLPVPALSSTLEQLKVSVAPLARSNEELEAVTRKIGSFGDGFAKVLQERLEARANEPGRLNWLEEFWDDAGYLGYRDSVVINVSYYYGFVPHPSHLSQAPASRAAALTRSALLFRRQLKRGEVTPDAARDGAFCMDLWRWMFDCSRIPGIPYDWSVSYAKAGDTGESGTVVFLRKGRVWEVDIAPAGKILSTAELEQQIQHIYDNTTREYPAVGVLTASNRDVWTKDYGLLRESKENDAILKALHSSALIVCLDTEQPSSKVEFSKAIWHGGVEGGQLGNRWVDKPCQFIVFDNGKAGIMGEHSVMDGTPTVRMCDEVLGALQSPSFDHGSPSSSSSAPPKPLDWEITPAIEKAISAAQTAAHELVSSQRLSFFETDYGKNLIKTFGVAPDSWAQMVMQLAYRRLLGPDVPLPGGTYEAATTRRFQHGRTETIRVVKKETVAWTKSMDREGVSAEEKRRLFREACDVHIRDAKLAGKAMGVDRHLFGLKNMIKEGESVPEMYSDPVYARSSRWVLSTSQISSPHFDVYGWGEVVPDGFGLPYAIYPDKLMFTVTSRKEMPNEKFSKEIARAAEDLKDLFTSEHKSKL</sequence>
<dbReference type="InterPro" id="IPR039551">
    <property type="entry name" value="Cho/carn_acyl_trans"/>
</dbReference>
<feature type="compositionally biased region" description="Polar residues" evidence="5">
    <location>
        <begin position="20"/>
        <end position="29"/>
    </location>
</feature>
<dbReference type="PANTHER" id="PTHR22589:SF103">
    <property type="entry name" value="CARNITINE O-ACETYL-TRANSFERASE, ISOFORM A-RELATED"/>
    <property type="match status" value="1"/>
</dbReference>
<dbReference type="Pfam" id="PF00755">
    <property type="entry name" value="Carn_acyltransf"/>
    <property type="match status" value="1"/>
</dbReference>
<comment type="similarity">
    <text evidence="1">Belongs to the carnitine/choline acetyltransferase family.</text>
</comment>
<accession>A0A067MN51</accession>
<dbReference type="EMBL" id="KL198029">
    <property type="protein sequence ID" value="KDQ16150.1"/>
    <property type="molecule type" value="Genomic_DNA"/>
</dbReference>
<name>A0A067MN51_BOTB1</name>
<dbReference type="Gene3D" id="3.30.559.70">
    <property type="entry name" value="Choline/Carnitine o-acyltransferase, domain 2"/>
    <property type="match status" value="1"/>
</dbReference>
<dbReference type="Gene3D" id="3.30.559.10">
    <property type="entry name" value="Chloramphenicol acetyltransferase-like domain"/>
    <property type="match status" value="1"/>
</dbReference>
<feature type="domain" description="Choline/carnitine acyltransferase" evidence="6">
    <location>
        <begin position="55"/>
        <end position="622"/>
    </location>
</feature>
<feature type="region of interest" description="Disordered" evidence="5">
    <location>
        <begin position="20"/>
        <end position="49"/>
    </location>
</feature>
<evidence type="ECO:0000256" key="5">
    <source>
        <dbReference type="SAM" id="MobiDB-lite"/>
    </source>
</evidence>
<reference evidence="8" key="1">
    <citation type="journal article" date="2014" name="Proc. Natl. Acad. Sci. U.S.A.">
        <title>Extensive sampling of basidiomycete genomes demonstrates inadequacy of the white-rot/brown-rot paradigm for wood decay fungi.</title>
        <authorList>
            <person name="Riley R."/>
            <person name="Salamov A.A."/>
            <person name="Brown D.W."/>
            <person name="Nagy L.G."/>
            <person name="Floudas D."/>
            <person name="Held B.W."/>
            <person name="Levasseur A."/>
            <person name="Lombard V."/>
            <person name="Morin E."/>
            <person name="Otillar R."/>
            <person name="Lindquist E.A."/>
            <person name="Sun H."/>
            <person name="LaButti K.M."/>
            <person name="Schmutz J."/>
            <person name="Jabbour D."/>
            <person name="Luo H."/>
            <person name="Baker S.E."/>
            <person name="Pisabarro A.G."/>
            <person name="Walton J.D."/>
            <person name="Blanchette R.A."/>
            <person name="Henrissat B."/>
            <person name="Martin F."/>
            <person name="Cullen D."/>
            <person name="Hibbett D.S."/>
            <person name="Grigoriev I.V."/>
        </authorList>
    </citation>
    <scope>NUCLEOTIDE SEQUENCE [LARGE SCALE GENOMIC DNA]</scope>
    <source>
        <strain evidence="8">FD-172 SS1</strain>
    </source>
</reference>
<keyword evidence="8" id="KW-1185">Reference proteome</keyword>
<dbReference type="STRING" id="930990.A0A067MN51"/>
<dbReference type="GO" id="GO:0016746">
    <property type="term" value="F:acyltransferase activity"/>
    <property type="evidence" value="ECO:0007669"/>
    <property type="project" value="UniProtKB-KW"/>
</dbReference>
<proteinExistence type="inferred from homology"/>
<dbReference type="InterPro" id="IPR000542">
    <property type="entry name" value="Carn_acyl_trans"/>
</dbReference>
<evidence type="ECO:0000256" key="4">
    <source>
        <dbReference type="PIRSR" id="PIRSR600542-1"/>
    </source>
</evidence>
<keyword evidence="2" id="KW-0808">Transferase</keyword>
<protein>
    <recommendedName>
        <fullName evidence="6">Choline/carnitine acyltransferase domain-containing protein</fullName>
    </recommendedName>
</protein>
<evidence type="ECO:0000313" key="8">
    <source>
        <dbReference type="Proteomes" id="UP000027195"/>
    </source>
</evidence>
<dbReference type="OrthoDB" id="240216at2759"/>
<dbReference type="PANTHER" id="PTHR22589">
    <property type="entry name" value="CARNITINE O-ACYLTRANSFERASE"/>
    <property type="match status" value="1"/>
</dbReference>
<dbReference type="InParanoid" id="A0A067MN51"/>
<keyword evidence="3" id="KW-0012">Acyltransferase</keyword>
<organism evidence="7 8">
    <name type="scientific">Botryobasidium botryosum (strain FD-172 SS1)</name>
    <dbReference type="NCBI Taxonomy" id="930990"/>
    <lineage>
        <taxon>Eukaryota</taxon>
        <taxon>Fungi</taxon>
        <taxon>Dikarya</taxon>
        <taxon>Basidiomycota</taxon>
        <taxon>Agaricomycotina</taxon>
        <taxon>Agaricomycetes</taxon>
        <taxon>Cantharellales</taxon>
        <taxon>Botryobasidiaceae</taxon>
        <taxon>Botryobasidium</taxon>
    </lineage>
</organism>
<dbReference type="Proteomes" id="UP000027195">
    <property type="component" value="Unassembled WGS sequence"/>
</dbReference>